<dbReference type="SUPFAM" id="SSF51735">
    <property type="entry name" value="NAD(P)-binding Rossmann-fold domains"/>
    <property type="match status" value="1"/>
</dbReference>
<dbReference type="InterPro" id="IPR036291">
    <property type="entry name" value="NAD(P)-bd_dom_sf"/>
</dbReference>
<gene>
    <name evidence="6" type="ORF">RRG08_066041</name>
</gene>
<evidence type="ECO:0000259" key="4">
    <source>
        <dbReference type="Pfam" id="PF00389"/>
    </source>
</evidence>
<dbReference type="InterPro" id="IPR006140">
    <property type="entry name" value="D-isomer_DH_NAD-bd"/>
</dbReference>
<organism evidence="6 7">
    <name type="scientific">Elysia crispata</name>
    <name type="common">lettuce slug</name>
    <dbReference type="NCBI Taxonomy" id="231223"/>
    <lineage>
        <taxon>Eukaryota</taxon>
        <taxon>Metazoa</taxon>
        <taxon>Spiralia</taxon>
        <taxon>Lophotrochozoa</taxon>
        <taxon>Mollusca</taxon>
        <taxon>Gastropoda</taxon>
        <taxon>Heterobranchia</taxon>
        <taxon>Euthyneura</taxon>
        <taxon>Panpulmonata</taxon>
        <taxon>Sacoglossa</taxon>
        <taxon>Placobranchoidea</taxon>
        <taxon>Plakobranchidae</taxon>
        <taxon>Elysia</taxon>
    </lineage>
</organism>
<evidence type="ECO:0000256" key="3">
    <source>
        <dbReference type="SAM" id="MobiDB-lite"/>
    </source>
</evidence>
<protein>
    <submittedName>
        <fullName evidence="6">Uncharacterized protein</fullName>
    </submittedName>
</protein>
<dbReference type="GO" id="GO:0005829">
    <property type="term" value="C:cytosol"/>
    <property type="evidence" value="ECO:0007669"/>
    <property type="project" value="TreeGrafter"/>
</dbReference>
<dbReference type="Pfam" id="PF02826">
    <property type="entry name" value="2-Hacid_dh_C"/>
    <property type="match status" value="1"/>
</dbReference>
<dbReference type="Pfam" id="PF00389">
    <property type="entry name" value="2-Hacid_dh"/>
    <property type="match status" value="1"/>
</dbReference>
<dbReference type="Gene3D" id="3.40.50.720">
    <property type="entry name" value="NAD(P)-binding Rossmann-like Domain"/>
    <property type="match status" value="4"/>
</dbReference>
<dbReference type="EMBL" id="JAWDGP010007035">
    <property type="protein sequence ID" value="KAK3731025.1"/>
    <property type="molecule type" value="Genomic_DNA"/>
</dbReference>
<evidence type="ECO:0000256" key="2">
    <source>
        <dbReference type="RuleBase" id="RU003719"/>
    </source>
</evidence>
<feature type="domain" description="D-isomer specific 2-hydroxyacid dehydrogenase NAD-binding" evidence="5">
    <location>
        <begin position="222"/>
        <end position="385"/>
    </location>
</feature>
<feature type="compositionally biased region" description="Polar residues" evidence="3">
    <location>
        <begin position="1"/>
        <end position="17"/>
    </location>
</feature>
<comment type="similarity">
    <text evidence="2">Belongs to the D-isomer specific 2-hydroxyacid dehydrogenase family.</text>
</comment>
<feature type="region of interest" description="Disordered" evidence="3">
    <location>
        <begin position="1"/>
        <end position="36"/>
    </location>
</feature>
<feature type="compositionally biased region" description="Low complexity" evidence="3">
    <location>
        <begin position="18"/>
        <end position="33"/>
    </location>
</feature>
<dbReference type="AlphaFoldDB" id="A0AAE0Y471"/>
<dbReference type="PANTHER" id="PTHR10996">
    <property type="entry name" value="2-HYDROXYACID DEHYDROGENASE-RELATED"/>
    <property type="match status" value="1"/>
</dbReference>
<dbReference type="GO" id="GO:0051287">
    <property type="term" value="F:NAD binding"/>
    <property type="evidence" value="ECO:0007669"/>
    <property type="project" value="InterPro"/>
</dbReference>
<proteinExistence type="inferred from homology"/>
<comment type="caution">
    <text evidence="6">The sequence shown here is derived from an EMBL/GenBank/DDBJ whole genome shotgun (WGS) entry which is preliminary data.</text>
</comment>
<dbReference type="InterPro" id="IPR050223">
    <property type="entry name" value="D-isomer_2-hydroxyacid_DH"/>
</dbReference>
<evidence type="ECO:0000256" key="1">
    <source>
        <dbReference type="ARBA" id="ARBA00023002"/>
    </source>
</evidence>
<name>A0AAE0Y471_9GAST</name>
<reference evidence="6" key="1">
    <citation type="journal article" date="2023" name="G3 (Bethesda)">
        <title>A reference genome for the long-term kleptoplast-retaining sea slug Elysia crispata morphotype clarki.</title>
        <authorList>
            <person name="Eastman K.E."/>
            <person name="Pendleton A.L."/>
            <person name="Shaikh M.A."/>
            <person name="Suttiyut T."/>
            <person name="Ogas R."/>
            <person name="Tomko P."/>
            <person name="Gavelis G."/>
            <person name="Widhalm J.R."/>
            <person name="Wisecaver J.H."/>
        </authorList>
    </citation>
    <scope>NUCLEOTIDE SEQUENCE</scope>
    <source>
        <strain evidence="6">ECLA1</strain>
    </source>
</reference>
<dbReference type="InterPro" id="IPR006139">
    <property type="entry name" value="D-isomer_2_OHA_DH_cat_dom"/>
</dbReference>
<evidence type="ECO:0000313" key="6">
    <source>
        <dbReference type="EMBL" id="KAK3731025.1"/>
    </source>
</evidence>
<accession>A0AAE0Y471</accession>
<dbReference type="GO" id="GO:0030267">
    <property type="term" value="F:glyoxylate reductase (NADPH) activity"/>
    <property type="evidence" value="ECO:0007669"/>
    <property type="project" value="TreeGrafter"/>
</dbReference>
<dbReference type="PANTHER" id="PTHR10996:SF277">
    <property type="entry name" value="GLYOXYLATE REDUCTASE_HYDROXYPYRUVATE REDUCTASE"/>
    <property type="match status" value="1"/>
</dbReference>
<sequence length="420" mass="45912">MEQSLITDCTSDSPSSLAASKPRTSTTTPPSSAGLKRVSRVAKRPVVYVTRRIPQKGMDIVLGACDVRQWDAEEPVPRGELLQSVAGADGILCMQGDWIDADVLDAAGPSLQVVATTASSTGHIDVEECQARGVQVLTCPNQPTETLADLTVALVLLTIKETQTDEERLMNCNLLAPDIIPSVNTNNTPEILTNARTQSRPLLIKQMSEERLAFQWNRGKPGNANSSTWRNIVKKRFGIYGLTRLGLSVAQLLNSLGVSDVMIADKHWELNTHVEVPVGTGSTSYFKMVTMDELLERSDVICVCDLDKECDDDSQAVFGKEAFEKMNPEAILVTSRSHQAAINFVDLYAALRVGKIRAAGLNDCNQEPVPLKAPLHGLRNCVFLPQTQESVYDMRHKVSVLIAENLTHALLLPKDKLDNA</sequence>
<dbReference type="GO" id="GO:0008465">
    <property type="term" value="F:hydroxypyruvate reductase (NADH) activity"/>
    <property type="evidence" value="ECO:0007669"/>
    <property type="project" value="TreeGrafter"/>
</dbReference>
<dbReference type="Proteomes" id="UP001283361">
    <property type="component" value="Unassembled WGS sequence"/>
</dbReference>
<evidence type="ECO:0000259" key="5">
    <source>
        <dbReference type="Pfam" id="PF02826"/>
    </source>
</evidence>
<keyword evidence="7" id="KW-1185">Reference proteome</keyword>
<feature type="domain" description="D-isomer specific 2-hydroxyacid dehydrogenase catalytic" evidence="4">
    <location>
        <begin position="47"/>
        <end position="396"/>
    </location>
</feature>
<keyword evidence="1 2" id="KW-0560">Oxidoreductase</keyword>
<evidence type="ECO:0000313" key="7">
    <source>
        <dbReference type="Proteomes" id="UP001283361"/>
    </source>
</evidence>
<dbReference type="SUPFAM" id="SSF52283">
    <property type="entry name" value="Formate/glycerate dehydrogenase catalytic domain-like"/>
    <property type="match status" value="1"/>
</dbReference>